<keyword evidence="7" id="KW-0175">Coiled coil</keyword>
<evidence type="ECO:0000256" key="7">
    <source>
        <dbReference type="ARBA" id="ARBA00023054"/>
    </source>
</evidence>
<dbReference type="AlphaFoldDB" id="A0A2T3A7Y3"/>
<dbReference type="PANTHER" id="PTHR31570">
    <property type="entry name" value="HAUS AUGMIN-LIKE COMPLEX SUBUNIT 1"/>
    <property type="match status" value="1"/>
</dbReference>
<comment type="subcellular location">
    <subcellularLocation>
        <location evidence="1">Cytoplasm</location>
        <location evidence="1">Cytoskeleton</location>
        <location evidence="1">Spindle</location>
    </subcellularLocation>
</comment>
<evidence type="ECO:0000256" key="9">
    <source>
        <dbReference type="ARBA" id="ARBA00023306"/>
    </source>
</evidence>
<dbReference type="GO" id="GO:0005829">
    <property type="term" value="C:cytosol"/>
    <property type="evidence" value="ECO:0007669"/>
    <property type="project" value="TreeGrafter"/>
</dbReference>
<name>A0A2T3A7Y3_9PEZI</name>
<proteinExistence type="inferred from homology"/>
<dbReference type="OrthoDB" id="5372507at2759"/>
<evidence type="ECO:0000313" key="11">
    <source>
        <dbReference type="Proteomes" id="UP000241462"/>
    </source>
</evidence>
<protein>
    <recommendedName>
        <fullName evidence="12">HAUS augmin-like complex subunit 1</fullName>
    </recommendedName>
</protein>
<keyword evidence="9" id="KW-0131">Cell cycle</keyword>
<keyword evidence="3" id="KW-0963">Cytoplasm</keyword>
<dbReference type="InParanoid" id="A0A2T3A7Y3"/>
<dbReference type="Proteomes" id="UP000241462">
    <property type="component" value="Unassembled WGS sequence"/>
</dbReference>
<evidence type="ECO:0000256" key="1">
    <source>
        <dbReference type="ARBA" id="ARBA00004186"/>
    </source>
</evidence>
<keyword evidence="6" id="KW-0498">Mitosis</keyword>
<gene>
    <name evidence="10" type="ORF">BD289DRAFT_368537</name>
</gene>
<accession>A0A2T3A7Y3</accession>
<sequence>MARLPPDTAIFSPSFARQAASAAKDWSHVDAWLASKYNGRSPPSFERNPDTLKALLALASLNEVADENRTLLVRAKADALSNIKTLEEVHTSGRDPTTIPSVLSFSRGLLTAVEHSLTEDGKASLDAMASSAVHLGMAFAEPAQLGQAMLDLQVRNFDLDQALARVAVLQRYIDAESARLDNLLHQANGDTYRPPAHLSRQNLDMQRKVKVMASKLPELNDRVSALAGAVGTPSPTIDQLRQEEQSYLALLDVKKTLDQHLGDFEGLPPDTQQARQHLESLRKELRAITDHRDAVFENLVERETPRKGR</sequence>
<dbReference type="InterPro" id="IPR026243">
    <property type="entry name" value="HAUS1"/>
</dbReference>
<keyword evidence="5" id="KW-0493">Microtubule</keyword>
<comment type="similarity">
    <text evidence="2">Belongs to the HAUS1 family.</text>
</comment>
<dbReference type="Pfam" id="PF25762">
    <property type="entry name" value="HAUS1"/>
    <property type="match status" value="1"/>
</dbReference>
<dbReference type="GO" id="GO:0005819">
    <property type="term" value="C:spindle"/>
    <property type="evidence" value="ECO:0007669"/>
    <property type="project" value="UniProtKB-SubCell"/>
</dbReference>
<evidence type="ECO:0000256" key="4">
    <source>
        <dbReference type="ARBA" id="ARBA00022618"/>
    </source>
</evidence>
<dbReference type="GO" id="GO:0051301">
    <property type="term" value="P:cell division"/>
    <property type="evidence" value="ECO:0007669"/>
    <property type="project" value="UniProtKB-KW"/>
</dbReference>
<dbReference type="GO" id="GO:0005874">
    <property type="term" value="C:microtubule"/>
    <property type="evidence" value="ECO:0007669"/>
    <property type="project" value="UniProtKB-KW"/>
</dbReference>
<evidence type="ECO:0000256" key="6">
    <source>
        <dbReference type="ARBA" id="ARBA00022776"/>
    </source>
</evidence>
<keyword evidence="8" id="KW-0206">Cytoskeleton</keyword>
<dbReference type="GO" id="GO:0070652">
    <property type="term" value="C:HAUS complex"/>
    <property type="evidence" value="ECO:0007669"/>
    <property type="project" value="InterPro"/>
</dbReference>
<reference evidence="10 11" key="1">
    <citation type="journal article" date="2018" name="Mycol. Prog.">
        <title>Coniella lustricola, a new species from submerged detritus.</title>
        <authorList>
            <person name="Raudabaugh D.B."/>
            <person name="Iturriaga T."/>
            <person name="Carver A."/>
            <person name="Mondo S."/>
            <person name="Pangilinan J."/>
            <person name="Lipzen A."/>
            <person name="He G."/>
            <person name="Amirebrahimi M."/>
            <person name="Grigoriev I.V."/>
            <person name="Miller A.N."/>
        </authorList>
    </citation>
    <scope>NUCLEOTIDE SEQUENCE [LARGE SCALE GENOMIC DNA]</scope>
    <source>
        <strain evidence="10 11">B22-T-1</strain>
    </source>
</reference>
<keyword evidence="11" id="KW-1185">Reference proteome</keyword>
<evidence type="ECO:0000256" key="2">
    <source>
        <dbReference type="ARBA" id="ARBA00005479"/>
    </source>
</evidence>
<evidence type="ECO:0000256" key="3">
    <source>
        <dbReference type="ARBA" id="ARBA00022490"/>
    </source>
</evidence>
<evidence type="ECO:0000256" key="5">
    <source>
        <dbReference type="ARBA" id="ARBA00022701"/>
    </source>
</evidence>
<dbReference type="PANTHER" id="PTHR31570:SF1">
    <property type="entry name" value="HAUS AUGMIN-LIKE COMPLEX SUBUNIT 1"/>
    <property type="match status" value="1"/>
</dbReference>
<evidence type="ECO:0008006" key="12">
    <source>
        <dbReference type="Google" id="ProtNLM"/>
    </source>
</evidence>
<evidence type="ECO:0000313" key="10">
    <source>
        <dbReference type="EMBL" id="PSR85498.1"/>
    </source>
</evidence>
<keyword evidence="4" id="KW-0132">Cell division</keyword>
<evidence type="ECO:0000256" key="8">
    <source>
        <dbReference type="ARBA" id="ARBA00023212"/>
    </source>
</evidence>
<dbReference type="GO" id="GO:0051225">
    <property type="term" value="P:spindle assembly"/>
    <property type="evidence" value="ECO:0007669"/>
    <property type="project" value="InterPro"/>
</dbReference>
<dbReference type="EMBL" id="KZ678442">
    <property type="protein sequence ID" value="PSR85498.1"/>
    <property type="molecule type" value="Genomic_DNA"/>
</dbReference>
<organism evidence="10 11">
    <name type="scientific">Coniella lustricola</name>
    <dbReference type="NCBI Taxonomy" id="2025994"/>
    <lineage>
        <taxon>Eukaryota</taxon>
        <taxon>Fungi</taxon>
        <taxon>Dikarya</taxon>
        <taxon>Ascomycota</taxon>
        <taxon>Pezizomycotina</taxon>
        <taxon>Sordariomycetes</taxon>
        <taxon>Sordariomycetidae</taxon>
        <taxon>Diaporthales</taxon>
        <taxon>Schizoparmaceae</taxon>
        <taxon>Coniella</taxon>
    </lineage>
</organism>